<dbReference type="Pfam" id="PF02668">
    <property type="entry name" value="TauD"/>
    <property type="match status" value="1"/>
</dbReference>
<evidence type="ECO:0000259" key="4">
    <source>
        <dbReference type="Pfam" id="PF02668"/>
    </source>
</evidence>
<keyword evidence="2" id="KW-0560">Oxidoreductase</keyword>
<protein>
    <submittedName>
        <fullName evidence="5">TauD/TfdA family dioxygenase</fullName>
    </submittedName>
</protein>
<dbReference type="Proteomes" id="UP001379533">
    <property type="component" value="Chromosome"/>
</dbReference>
<dbReference type="InterPro" id="IPR050411">
    <property type="entry name" value="AlphaKG_dependent_hydroxylases"/>
</dbReference>
<feature type="domain" description="TauD/TfdA-like" evidence="4">
    <location>
        <begin position="221"/>
        <end position="507"/>
    </location>
</feature>
<dbReference type="InterPro" id="IPR042098">
    <property type="entry name" value="TauD-like_sf"/>
</dbReference>
<keyword evidence="3" id="KW-0045">Antibiotic biosynthesis</keyword>
<keyword evidence="5" id="KW-0223">Dioxygenase</keyword>
<sequence>MASSSGGGAHGVVAEGVRIREVARERGLSVVRAQSRVLKLPTVAPECETLAHQWLAEGWSPLQYLRPCSMLNSSIRAEHADHASHAIRAPTRAEDAISIRLAVVAWSGRVRVEGMARCSGIPTPRNIVLLGPGGTEKDALDDRPEHRGRQARPQARCSCAFFGTNHITTSCHYCAKTLLITLTKNLHMLIPELIQLSSGRCPVVFGPRGASPGPDWLCQMLAEYRTEVRALLNVHGAVLFRNFDVSSARLLEKATAAFSPDAWVKYREASTPRETVEGNVATSTTYPNTESIYQHNENSHVMSWPLYLMFCCEVRATAGGATPLCDVRRVYRRIPIGLRTRLEDEGFLYRRAFGYHKRIGFSWSAAFGLSSKSDLETYFMKNSMRAEWGQLDNDRLVATYRRWASLEHPITKERVWFNHGTFFNIYNQAEARRQLITRVVGLEGAPYHTFFGNGSAITISEYQELRSAYDAEMSSVPWERGDLMLIDNMLTSHGRESFEGPRRVLVTMTDRVDARRVAAPDTFALPTTQPRLVDIVMRDEVAVR</sequence>
<evidence type="ECO:0000256" key="3">
    <source>
        <dbReference type="ARBA" id="ARBA00023194"/>
    </source>
</evidence>
<gene>
    <name evidence="5" type="ORF">LZC95_18405</name>
</gene>
<dbReference type="RefSeq" id="WP_394849404.1">
    <property type="nucleotide sequence ID" value="NZ_CP089982.1"/>
</dbReference>
<reference evidence="5 6" key="1">
    <citation type="submission" date="2021-12" db="EMBL/GenBank/DDBJ databases">
        <title>Discovery of the Pendulisporaceae a myxobacterial family with distinct sporulation behavior and unique specialized metabolism.</title>
        <authorList>
            <person name="Garcia R."/>
            <person name="Popoff A."/>
            <person name="Bader C.D."/>
            <person name="Loehr J."/>
            <person name="Walesch S."/>
            <person name="Walt C."/>
            <person name="Boldt J."/>
            <person name="Bunk B."/>
            <person name="Haeckl F.J.F.P.J."/>
            <person name="Gunesch A.P."/>
            <person name="Birkelbach J."/>
            <person name="Nuebel U."/>
            <person name="Pietschmann T."/>
            <person name="Bach T."/>
            <person name="Mueller R."/>
        </authorList>
    </citation>
    <scope>NUCLEOTIDE SEQUENCE [LARGE SCALE GENOMIC DNA]</scope>
    <source>
        <strain evidence="5 6">MSr12523</strain>
    </source>
</reference>
<comment type="cofactor">
    <cofactor evidence="1">
        <name>Fe(2+)</name>
        <dbReference type="ChEBI" id="CHEBI:29033"/>
    </cofactor>
</comment>
<organism evidence="5 6">
    <name type="scientific">Pendulispora brunnea</name>
    <dbReference type="NCBI Taxonomy" id="2905690"/>
    <lineage>
        <taxon>Bacteria</taxon>
        <taxon>Pseudomonadati</taxon>
        <taxon>Myxococcota</taxon>
        <taxon>Myxococcia</taxon>
        <taxon>Myxococcales</taxon>
        <taxon>Sorangiineae</taxon>
        <taxon>Pendulisporaceae</taxon>
        <taxon>Pendulispora</taxon>
    </lineage>
</organism>
<dbReference type="Gene3D" id="3.60.130.10">
    <property type="entry name" value="Clavaminate synthase-like"/>
    <property type="match status" value="1"/>
</dbReference>
<evidence type="ECO:0000256" key="2">
    <source>
        <dbReference type="ARBA" id="ARBA00023002"/>
    </source>
</evidence>
<dbReference type="EMBL" id="CP089982">
    <property type="protein sequence ID" value="WXA98790.1"/>
    <property type="molecule type" value="Genomic_DNA"/>
</dbReference>
<keyword evidence="6" id="KW-1185">Reference proteome</keyword>
<dbReference type="PANTHER" id="PTHR10696:SF56">
    <property type="entry name" value="TAUD_TFDA-LIKE DOMAIN-CONTAINING PROTEIN"/>
    <property type="match status" value="1"/>
</dbReference>
<accession>A0ABZ2KJE3</accession>
<evidence type="ECO:0000313" key="6">
    <source>
        <dbReference type="Proteomes" id="UP001379533"/>
    </source>
</evidence>
<evidence type="ECO:0000256" key="1">
    <source>
        <dbReference type="ARBA" id="ARBA00001954"/>
    </source>
</evidence>
<dbReference type="PANTHER" id="PTHR10696">
    <property type="entry name" value="GAMMA-BUTYROBETAINE HYDROXYLASE-RELATED"/>
    <property type="match status" value="1"/>
</dbReference>
<name>A0ABZ2KJE3_9BACT</name>
<dbReference type="GO" id="GO:0051213">
    <property type="term" value="F:dioxygenase activity"/>
    <property type="evidence" value="ECO:0007669"/>
    <property type="project" value="UniProtKB-KW"/>
</dbReference>
<dbReference type="InterPro" id="IPR003819">
    <property type="entry name" value="TauD/TfdA-like"/>
</dbReference>
<dbReference type="SUPFAM" id="SSF51197">
    <property type="entry name" value="Clavaminate synthase-like"/>
    <property type="match status" value="1"/>
</dbReference>
<proteinExistence type="predicted"/>
<evidence type="ECO:0000313" key="5">
    <source>
        <dbReference type="EMBL" id="WXA98790.1"/>
    </source>
</evidence>